<dbReference type="EnsemblMetazoa" id="XM_012207407.1">
    <property type="protein sequence ID" value="XP_012062797.1"/>
    <property type="gene ID" value="LOC105626097"/>
</dbReference>
<protein>
    <recommendedName>
        <fullName evidence="1">NEDD8-activating enzyme E1 catalytic subunit</fullName>
        <ecNumber evidence="1">6.2.1.64</ecNumber>
    </recommendedName>
</protein>
<keyword evidence="4" id="KW-1185">Reference proteome</keyword>
<name>A0A158NZ39_ATTCE</name>
<dbReference type="InterPro" id="IPR035985">
    <property type="entry name" value="Ubiquitin-activating_enz"/>
</dbReference>
<dbReference type="GO" id="GO:0005524">
    <property type="term" value="F:ATP binding"/>
    <property type="evidence" value="ECO:0007669"/>
    <property type="project" value="UniProtKB-UniRule"/>
</dbReference>
<dbReference type="FunFam" id="3.10.290.20:FF:000001">
    <property type="entry name" value="NEDD8-activating enzyme E1 catalytic subunit, variant"/>
    <property type="match status" value="1"/>
</dbReference>
<dbReference type="AlphaFoldDB" id="A0A158NZ39"/>
<comment type="similarity">
    <text evidence="1">Belongs to the ubiquitin-activating E1 family. UBA3 subfamily.</text>
</comment>
<organism evidence="3 4">
    <name type="scientific">Atta cephalotes</name>
    <name type="common">Leafcutter ant</name>
    <dbReference type="NCBI Taxonomy" id="12957"/>
    <lineage>
        <taxon>Eukaryota</taxon>
        <taxon>Metazoa</taxon>
        <taxon>Ecdysozoa</taxon>
        <taxon>Arthropoda</taxon>
        <taxon>Hexapoda</taxon>
        <taxon>Insecta</taxon>
        <taxon>Pterygota</taxon>
        <taxon>Neoptera</taxon>
        <taxon>Endopterygota</taxon>
        <taxon>Hymenoptera</taxon>
        <taxon>Apocrita</taxon>
        <taxon>Aculeata</taxon>
        <taxon>Formicoidea</taxon>
        <taxon>Formicidae</taxon>
        <taxon>Myrmicinae</taxon>
        <taxon>Atta</taxon>
    </lineage>
</organism>
<dbReference type="Pfam" id="PF08825">
    <property type="entry name" value="E2_bind"/>
    <property type="match status" value="1"/>
</dbReference>
<evidence type="ECO:0000259" key="2">
    <source>
        <dbReference type="SMART" id="SM01181"/>
    </source>
</evidence>
<dbReference type="InterPro" id="IPR045886">
    <property type="entry name" value="ThiF/MoeB/HesA"/>
</dbReference>
<dbReference type="InParanoid" id="A0A158NZ39"/>
<keyword evidence="1" id="KW-0833">Ubl conjugation pathway</keyword>
<keyword evidence="1" id="KW-0067">ATP-binding</keyword>
<reference evidence="4" key="1">
    <citation type="journal article" date="2011" name="PLoS Genet.">
        <title>The genome sequence of the leaf-cutter ant Atta cephalotes reveals insights into its obligate symbiotic lifestyle.</title>
        <authorList>
            <person name="Suen G."/>
            <person name="Teiling C."/>
            <person name="Li L."/>
            <person name="Holt C."/>
            <person name="Abouheif E."/>
            <person name="Bornberg-Bauer E."/>
            <person name="Bouffard P."/>
            <person name="Caldera E.J."/>
            <person name="Cash E."/>
            <person name="Cavanaugh A."/>
            <person name="Denas O."/>
            <person name="Elhaik E."/>
            <person name="Fave M.J."/>
            <person name="Gadau J."/>
            <person name="Gibson J.D."/>
            <person name="Graur D."/>
            <person name="Grubbs K.J."/>
            <person name="Hagen D.E."/>
            <person name="Harkins T.T."/>
            <person name="Helmkampf M."/>
            <person name="Hu H."/>
            <person name="Johnson B.R."/>
            <person name="Kim J."/>
            <person name="Marsh S.E."/>
            <person name="Moeller J.A."/>
            <person name="Munoz-Torres M.C."/>
            <person name="Murphy M.C."/>
            <person name="Naughton M.C."/>
            <person name="Nigam S."/>
            <person name="Overson R."/>
            <person name="Rajakumar R."/>
            <person name="Reese J.T."/>
            <person name="Scott J.J."/>
            <person name="Smith C.R."/>
            <person name="Tao S."/>
            <person name="Tsutsui N.D."/>
            <person name="Viljakainen L."/>
            <person name="Wissler L."/>
            <person name="Yandell M.D."/>
            <person name="Zimmer F."/>
            <person name="Taylor J."/>
            <person name="Slater S.C."/>
            <person name="Clifton S.W."/>
            <person name="Warren W.C."/>
            <person name="Elsik C.G."/>
            <person name="Smith C.D."/>
            <person name="Weinstock G.M."/>
            <person name="Gerardo N.M."/>
            <person name="Currie C.R."/>
        </authorList>
    </citation>
    <scope>NUCLEOTIDE SEQUENCE [LARGE SCALE GENOMIC DNA]</scope>
</reference>
<dbReference type="OrthoDB" id="5977743at2759"/>
<dbReference type="EMBL" id="ADTU01003767">
    <property type="status" value="NOT_ANNOTATED_CDS"/>
    <property type="molecule type" value="Genomic_DNA"/>
</dbReference>
<feature type="domain" description="E2 binding" evidence="2">
    <location>
        <begin position="118"/>
        <end position="207"/>
    </location>
</feature>
<dbReference type="Proteomes" id="UP000005205">
    <property type="component" value="Unassembled WGS sequence"/>
</dbReference>
<evidence type="ECO:0000256" key="1">
    <source>
        <dbReference type="RuleBase" id="RU368009"/>
    </source>
</evidence>
<dbReference type="Gene3D" id="3.40.50.720">
    <property type="entry name" value="NAD(P)-binding Rossmann-like Domain"/>
    <property type="match status" value="1"/>
</dbReference>
<accession>A0A158NZ39</accession>
<dbReference type="STRING" id="12957.A0A158NZ39"/>
<keyword evidence="1" id="KW-0436">Ligase</keyword>
<gene>
    <name evidence="3" type="primary">105626097</name>
</gene>
<evidence type="ECO:0000313" key="4">
    <source>
        <dbReference type="Proteomes" id="UP000005205"/>
    </source>
</evidence>
<dbReference type="InterPro" id="IPR000594">
    <property type="entry name" value="ThiF_NAD_FAD-bd"/>
</dbReference>
<dbReference type="KEGG" id="acep:105626097"/>
<dbReference type="SMART" id="SM01181">
    <property type="entry name" value="E2_bind"/>
    <property type="match status" value="1"/>
</dbReference>
<dbReference type="EC" id="6.2.1.64" evidence="1"/>
<dbReference type="UniPathway" id="UPA00885"/>
<dbReference type="SUPFAM" id="SSF69572">
    <property type="entry name" value="Activating enzymes of the ubiquitin-like proteins"/>
    <property type="match status" value="2"/>
</dbReference>
<dbReference type="GO" id="GO:0005634">
    <property type="term" value="C:nucleus"/>
    <property type="evidence" value="ECO:0007669"/>
    <property type="project" value="TreeGrafter"/>
</dbReference>
<comment type="function">
    <text evidence="1">Catalytic subunit of the dimeric E1 enzyme, which activates NEDD8.</text>
</comment>
<dbReference type="GO" id="GO:0005737">
    <property type="term" value="C:cytoplasm"/>
    <property type="evidence" value="ECO:0007669"/>
    <property type="project" value="TreeGrafter"/>
</dbReference>
<reference evidence="3" key="2">
    <citation type="submission" date="2016-04" db="UniProtKB">
        <authorList>
            <consortium name="EnsemblMetazoa"/>
        </authorList>
    </citation>
    <scope>IDENTIFICATION</scope>
</reference>
<keyword evidence="1" id="KW-0547">Nucleotide-binding</keyword>
<dbReference type="InterPro" id="IPR014929">
    <property type="entry name" value="E2-binding"/>
</dbReference>
<dbReference type="EMBL" id="ADTU01003766">
    <property type="status" value="NOT_ANNOTATED_CDS"/>
    <property type="molecule type" value="Genomic_DNA"/>
</dbReference>
<dbReference type="PANTHER" id="PTHR10953">
    <property type="entry name" value="UBIQUITIN-ACTIVATING ENZYME E1"/>
    <property type="match status" value="1"/>
</dbReference>
<dbReference type="GO" id="GO:0045116">
    <property type="term" value="P:protein neddylation"/>
    <property type="evidence" value="ECO:0007669"/>
    <property type="project" value="UniProtKB-UniRule"/>
</dbReference>
<dbReference type="Gene3D" id="3.10.290.20">
    <property type="entry name" value="Ubiquitin-like 2 activating enzyme e1b. Chain: B, domain 3"/>
    <property type="match status" value="1"/>
</dbReference>
<dbReference type="Pfam" id="PF00899">
    <property type="entry name" value="ThiF"/>
    <property type="match status" value="1"/>
</dbReference>
<comment type="catalytic activity">
    <reaction evidence="1">
        <text>ATP + [NEDD8 protein] + [E1 NEDD8-activating enzyme]-L-cysteine = AMP + diphosphate + [E1 NEDD8-activating enzyme]-S-[NEDD8 protein]-yl-L-cysteine.</text>
        <dbReference type="EC" id="6.2.1.64"/>
    </reaction>
</comment>
<sequence>MSFDHMQRRWSSLRKVLERSGPFCRPDFEPSPENLQMLVDHCKVLVVGAGGLGCELLKNLALMGFRHLHVIDMDTIELSNLNRKVSKVLNDLDGVYTYTFEVERKINCLACSQIPREIEIEDSKYKLQNLIDLLCERPDLQMKSPAITAIIEGKCKTLYMQMVASIEEKTRENLSKTLIELGLKDGTEINVADVTTPSTITLKLKFPQDNNASQ</sequence>
<dbReference type="PANTHER" id="PTHR10953:SF6">
    <property type="entry name" value="NEDD8-ACTIVATING ENZYME E1 CATALYTIC SUBUNIT"/>
    <property type="match status" value="1"/>
</dbReference>
<dbReference type="FunCoup" id="A0A158NZ39">
    <property type="interactions" value="2609"/>
</dbReference>
<dbReference type="GO" id="GO:0019781">
    <property type="term" value="F:NEDD8 activating enzyme activity"/>
    <property type="evidence" value="ECO:0007669"/>
    <property type="project" value="UniProtKB-UniRule"/>
</dbReference>
<comment type="pathway">
    <text evidence="1">Protein modification; protein neddylation.</text>
</comment>
<evidence type="ECO:0000313" key="3">
    <source>
        <dbReference type="EnsemblMetazoa" id="XP_012062797.1"/>
    </source>
</evidence>
<proteinExistence type="inferred from homology"/>